<dbReference type="GO" id="GO:0032153">
    <property type="term" value="C:cell division site"/>
    <property type="evidence" value="ECO:0007669"/>
    <property type="project" value="UniProtKB-UniRule"/>
</dbReference>
<keyword evidence="7 9" id="KW-0472">Membrane</keyword>
<dbReference type="Pfam" id="PF08478">
    <property type="entry name" value="POTRA_1"/>
    <property type="match status" value="1"/>
</dbReference>
<dbReference type="InterPro" id="IPR034746">
    <property type="entry name" value="POTRA"/>
</dbReference>
<keyword evidence="5 9" id="KW-0812">Transmembrane</keyword>
<evidence type="ECO:0000256" key="8">
    <source>
        <dbReference type="ARBA" id="ARBA00023306"/>
    </source>
</evidence>
<evidence type="ECO:0000259" key="11">
    <source>
        <dbReference type="PROSITE" id="PS51779"/>
    </source>
</evidence>
<comment type="function">
    <text evidence="9">Essential cell division protein.</text>
</comment>
<dbReference type="STRING" id="1088869.GMO_14250"/>
<keyword evidence="2 9" id="KW-1003">Cell membrane</keyword>
<dbReference type="RefSeq" id="WP_008851572.1">
    <property type="nucleotide sequence ID" value="NZ_AGQV01000002.1"/>
</dbReference>
<feature type="compositionally biased region" description="Basic and acidic residues" evidence="10">
    <location>
        <begin position="1"/>
        <end position="17"/>
    </location>
</feature>
<feature type="region of interest" description="Disordered" evidence="10">
    <location>
        <begin position="1"/>
        <end position="25"/>
    </location>
</feature>
<proteinExistence type="inferred from homology"/>
<dbReference type="AlphaFoldDB" id="G6XIL5"/>
<dbReference type="Proteomes" id="UP000004949">
    <property type="component" value="Unassembled WGS sequence"/>
</dbReference>
<dbReference type="GO" id="GO:0043093">
    <property type="term" value="P:FtsZ-dependent cytokinesis"/>
    <property type="evidence" value="ECO:0007669"/>
    <property type="project" value="UniProtKB-UniRule"/>
</dbReference>
<evidence type="ECO:0000256" key="2">
    <source>
        <dbReference type="ARBA" id="ARBA00022475"/>
    </source>
</evidence>
<name>G6XIL5_9PROT</name>
<dbReference type="PANTHER" id="PTHR35851:SF1">
    <property type="entry name" value="CELL DIVISION PROTEIN FTSQ"/>
    <property type="match status" value="1"/>
</dbReference>
<dbReference type="Gene3D" id="3.10.20.310">
    <property type="entry name" value="membrane protein fhac"/>
    <property type="match status" value="1"/>
</dbReference>
<dbReference type="InterPro" id="IPR026579">
    <property type="entry name" value="FtsQ"/>
</dbReference>
<evidence type="ECO:0000256" key="6">
    <source>
        <dbReference type="ARBA" id="ARBA00022989"/>
    </source>
</evidence>
<feature type="compositionally biased region" description="Low complexity" evidence="10">
    <location>
        <begin position="295"/>
        <end position="316"/>
    </location>
</feature>
<dbReference type="HAMAP" id="MF_00911">
    <property type="entry name" value="FtsQ_subfam"/>
    <property type="match status" value="1"/>
</dbReference>
<sequence length="316" mass="34912">MRREPRNQEPDFRRDRPLPGGMPLYEDRPSRAKLFWRRQKRLVRPAIVFLAIMGIAGVGIRLLYDAASEERFAPLRTKLVAMEPLPIRHIIINGRVMTSEASITDALGTGIGHPIFGFSVEAARKRLDDLPFVDHATVERHMPDTVIINLIERTPVAVWQDHGHFSLINRAGEKVSDQGLTGKNAQAFLQLPLVVGDGANTAAASVIDALDKVPAVRSYVTALVRVGGRRWNMTLKDGTTVLLPEGEEAAAISRLAQYQESMKLLERPVVSIDMRLPDRMVVHQVPAAEPPPDAAPSAPNARPSQPKPPQDSQKQP</sequence>
<comment type="caution">
    <text evidence="12">The sequence shown here is derived from an EMBL/GenBank/DDBJ whole genome shotgun (WGS) entry which is preliminary data.</text>
</comment>
<evidence type="ECO:0000313" key="13">
    <source>
        <dbReference type="Proteomes" id="UP000004949"/>
    </source>
</evidence>
<dbReference type="Gene3D" id="3.40.50.11690">
    <property type="entry name" value="Cell division protein FtsQ/DivIB"/>
    <property type="match status" value="1"/>
</dbReference>
<keyword evidence="4 9" id="KW-0132">Cell division</keyword>
<keyword evidence="8 9" id="KW-0131">Cell cycle</keyword>
<comment type="similarity">
    <text evidence="9">Belongs to the FtsQ/DivIB family. FtsQ subfamily.</text>
</comment>
<dbReference type="InterPro" id="IPR045335">
    <property type="entry name" value="FtsQ_C_sf"/>
</dbReference>
<dbReference type="OrthoDB" id="9783091at2"/>
<dbReference type="Pfam" id="PF03799">
    <property type="entry name" value="FtsQ_DivIB_C"/>
    <property type="match status" value="1"/>
</dbReference>
<evidence type="ECO:0000256" key="3">
    <source>
        <dbReference type="ARBA" id="ARBA00022519"/>
    </source>
</evidence>
<evidence type="ECO:0000256" key="9">
    <source>
        <dbReference type="HAMAP-Rule" id="MF_00911"/>
    </source>
</evidence>
<evidence type="ECO:0000256" key="10">
    <source>
        <dbReference type="SAM" id="MobiDB-lite"/>
    </source>
</evidence>
<evidence type="ECO:0000256" key="5">
    <source>
        <dbReference type="ARBA" id="ARBA00022692"/>
    </source>
</evidence>
<dbReference type="GO" id="GO:0005886">
    <property type="term" value="C:plasma membrane"/>
    <property type="evidence" value="ECO:0007669"/>
    <property type="project" value="UniProtKB-SubCell"/>
</dbReference>
<evidence type="ECO:0000256" key="7">
    <source>
        <dbReference type="ARBA" id="ARBA00023136"/>
    </source>
</evidence>
<dbReference type="InterPro" id="IPR005548">
    <property type="entry name" value="Cell_div_FtsQ/DivIB_C"/>
</dbReference>
<evidence type="ECO:0000256" key="1">
    <source>
        <dbReference type="ARBA" id="ARBA00004370"/>
    </source>
</evidence>
<accession>G6XIL5</accession>
<protein>
    <recommendedName>
        <fullName evidence="9">Cell division protein FtsQ</fullName>
    </recommendedName>
</protein>
<dbReference type="eggNOG" id="COG1589">
    <property type="taxonomic scope" value="Bacteria"/>
</dbReference>
<reference evidence="12 13" key="1">
    <citation type="submission" date="2011-10" db="EMBL/GenBank/DDBJ databases">
        <title>Genome sequence of Gluconobacter morbifer G707, isolated from Drosophila gut.</title>
        <authorList>
            <person name="Lee W.-J."/>
            <person name="Kim E.-K."/>
        </authorList>
    </citation>
    <scope>NUCLEOTIDE SEQUENCE [LARGE SCALE GENOMIC DNA]</scope>
    <source>
        <strain evidence="12 13">G707</strain>
    </source>
</reference>
<keyword evidence="13" id="KW-1185">Reference proteome</keyword>
<feature type="domain" description="POTRA" evidence="11">
    <location>
        <begin position="85"/>
        <end position="153"/>
    </location>
</feature>
<keyword evidence="3 9" id="KW-0997">Cell inner membrane</keyword>
<feature type="transmembrane region" description="Helical" evidence="9">
    <location>
        <begin position="42"/>
        <end position="64"/>
    </location>
</feature>
<evidence type="ECO:0000256" key="4">
    <source>
        <dbReference type="ARBA" id="ARBA00022618"/>
    </source>
</evidence>
<dbReference type="PATRIC" id="fig|1088869.3.peg.1427"/>
<keyword evidence="6 9" id="KW-1133">Transmembrane helix</keyword>
<dbReference type="GO" id="GO:0090529">
    <property type="term" value="P:cell septum assembly"/>
    <property type="evidence" value="ECO:0007669"/>
    <property type="project" value="InterPro"/>
</dbReference>
<dbReference type="PANTHER" id="PTHR35851">
    <property type="entry name" value="CELL DIVISION PROTEIN FTSQ"/>
    <property type="match status" value="1"/>
</dbReference>
<dbReference type="EMBL" id="AGQV01000002">
    <property type="protein sequence ID" value="EHH68655.1"/>
    <property type="molecule type" value="Genomic_DNA"/>
</dbReference>
<feature type="region of interest" description="Disordered" evidence="10">
    <location>
        <begin position="282"/>
        <end position="316"/>
    </location>
</feature>
<dbReference type="PROSITE" id="PS51779">
    <property type="entry name" value="POTRA"/>
    <property type="match status" value="1"/>
</dbReference>
<dbReference type="InterPro" id="IPR013685">
    <property type="entry name" value="POTRA_FtsQ_type"/>
</dbReference>
<organism evidence="12 13">
    <name type="scientific">Gluconobacter morbifer G707</name>
    <dbReference type="NCBI Taxonomy" id="1088869"/>
    <lineage>
        <taxon>Bacteria</taxon>
        <taxon>Pseudomonadati</taxon>
        <taxon>Pseudomonadota</taxon>
        <taxon>Alphaproteobacteria</taxon>
        <taxon>Acetobacterales</taxon>
        <taxon>Acetobacteraceae</taxon>
        <taxon>Gluconobacter</taxon>
    </lineage>
</organism>
<evidence type="ECO:0000313" key="12">
    <source>
        <dbReference type="EMBL" id="EHH68655.1"/>
    </source>
</evidence>
<comment type="subcellular location">
    <subcellularLocation>
        <location evidence="9">Cell inner membrane</location>
        <topology evidence="9">Single-pass type II membrane protein</topology>
    </subcellularLocation>
    <subcellularLocation>
        <location evidence="1">Membrane</location>
    </subcellularLocation>
    <text evidence="9">Localizes to the division septum.</text>
</comment>
<gene>
    <name evidence="9" type="primary">ftsQ</name>
    <name evidence="12" type="ORF">GMO_14250</name>
</gene>